<evidence type="ECO:0000313" key="3">
    <source>
        <dbReference type="EMBL" id="MBD2344458.1"/>
    </source>
</evidence>
<dbReference type="NCBIfam" id="NF038302">
    <property type="entry name" value="EPS_HpsE"/>
    <property type="match status" value="1"/>
</dbReference>
<dbReference type="InterPro" id="IPR001173">
    <property type="entry name" value="Glyco_trans_2-like"/>
</dbReference>
<name>A0ABR8CPG4_9NOST</name>
<feature type="region of interest" description="Disordered" evidence="1">
    <location>
        <begin position="1"/>
        <end position="22"/>
    </location>
</feature>
<evidence type="ECO:0000259" key="2">
    <source>
        <dbReference type="Pfam" id="PF00535"/>
    </source>
</evidence>
<dbReference type="EMBL" id="JACJRF010000013">
    <property type="protein sequence ID" value="MBD2344458.1"/>
    <property type="molecule type" value="Genomic_DNA"/>
</dbReference>
<proteinExistence type="predicted"/>
<sequence length="347" mass="39893">MTSVKSLTSSRHPQLDNKSKYKPQKMTANLDLTIAIPTYNGANRLPELLERLRNQINTENIAWEIIVVDNNSTDNTAQVVQQYQENWHCSYPLKYCFEAKQGAAYARKKGVEVASGKLIGFLDDDNYPIPTWVAAACAFAQKHPKAGAYGSQIHPDWEVEPPENFKSIIPFLAITERGNKPLFYEPRKKLLPPSAGLVVRREAWLESVPEQPILTGRVAGNMLTGEDLEMLCYLQKSGWEVWYNPEMEIYHRIPSSRLKREYLIPFFRGVGLSRYVTRTTNVESYYKPFVLVAYMINDTRKIVLQLLKYRTKIKTDLVIACETELFFSSLISPFYLWKNGYLTKSSK</sequence>
<feature type="domain" description="Glycosyltransferase 2-like" evidence="2">
    <location>
        <begin position="33"/>
        <end position="166"/>
    </location>
</feature>
<dbReference type="InterPro" id="IPR050834">
    <property type="entry name" value="Glycosyltransf_2"/>
</dbReference>
<keyword evidence="4" id="KW-1185">Reference proteome</keyword>
<dbReference type="PANTHER" id="PTHR43685">
    <property type="entry name" value="GLYCOSYLTRANSFERASE"/>
    <property type="match status" value="1"/>
</dbReference>
<dbReference type="InterPro" id="IPR029044">
    <property type="entry name" value="Nucleotide-diphossugar_trans"/>
</dbReference>
<evidence type="ECO:0000256" key="1">
    <source>
        <dbReference type="SAM" id="MobiDB-lite"/>
    </source>
</evidence>
<reference evidence="3 4" key="1">
    <citation type="journal article" date="2020" name="ISME J.">
        <title>Comparative genomics reveals insights into cyanobacterial evolution and habitat adaptation.</title>
        <authorList>
            <person name="Chen M.Y."/>
            <person name="Teng W.K."/>
            <person name="Zhao L."/>
            <person name="Hu C.X."/>
            <person name="Zhou Y.K."/>
            <person name="Han B.P."/>
            <person name="Song L.R."/>
            <person name="Shu W.S."/>
        </authorList>
    </citation>
    <scope>NUCLEOTIDE SEQUENCE [LARGE SCALE GENOMIC DNA]</scope>
    <source>
        <strain evidence="3 4">FACHB-260</strain>
    </source>
</reference>
<dbReference type="PANTHER" id="PTHR43685:SF2">
    <property type="entry name" value="GLYCOSYLTRANSFERASE 2-LIKE DOMAIN-CONTAINING PROTEIN"/>
    <property type="match status" value="1"/>
</dbReference>
<comment type="caution">
    <text evidence="3">The sequence shown here is derived from an EMBL/GenBank/DDBJ whole genome shotgun (WGS) entry which is preliminary data.</text>
</comment>
<gene>
    <name evidence="3" type="ORF">H6G18_09890</name>
</gene>
<dbReference type="Gene3D" id="3.90.550.10">
    <property type="entry name" value="Spore Coat Polysaccharide Biosynthesis Protein SpsA, Chain A"/>
    <property type="match status" value="1"/>
</dbReference>
<dbReference type="Proteomes" id="UP000607281">
    <property type="component" value="Unassembled WGS sequence"/>
</dbReference>
<accession>A0ABR8CPG4</accession>
<dbReference type="SUPFAM" id="SSF53448">
    <property type="entry name" value="Nucleotide-diphospho-sugar transferases"/>
    <property type="match status" value="1"/>
</dbReference>
<evidence type="ECO:0000313" key="4">
    <source>
        <dbReference type="Proteomes" id="UP000607281"/>
    </source>
</evidence>
<dbReference type="CDD" id="cd00761">
    <property type="entry name" value="Glyco_tranf_GTA_type"/>
    <property type="match status" value="1"/>
</dbReference>
<dbReference type="Pfam" id="PF00535">
    <property type="entry name" value="Glycos_transf_2"/>
    <property type="match status" value="1"/>
</dbReference>
<protein>
    <submittedName>
        <fullName evidence="3">Glycosyltransferase family 2 protein</fullName>
    </submittedName>
</protein>
<organism evidence="3 4">
    <name type="scientific">Anabaena subtropica FACHB-260</name>
    <dbReference type="NCBI Taxonomy" id="2692884"/>
    <lineage>
        <taxon>Bacteria</taxon>
        <taxon>Bacillati</taxon>
        <taxon>Cyanobacteriota</taxon>
        <taxon>Cyanophyceae</taxon>
        <taxon>Nostocales</taxon>
        <taxon>Nostocaceae</taxon>
        <taxon>Anabaena</taxon>
    </lineage>
</organism>
<feature type="compositionally biased region" description="Polar residues" evidence="1">
    <location>
        <begin position="1"/>
        <end position="12"/>
    </location>
</feature>